<feature type="region of interest" description="Disordered" evidence="1">
    <location>
        <begin position="61"/>
        <end position="107"/>
    </location>
</feature>
<evidence type="ECO:0000256" key="1">
    <source>
        <dbReference type="SAM" id="MobiDB-lite"/>
    </source>
</evidence>
<dbReference type="SMART" id="SM00271">
    <property type="entry name" value="DnaJ"/>
    <property type="match status" value="1"/>
</dbReference>
<dbReference type="Pfam" id="PF00226">
    <property type="entry name" value="DnaJ"/>
    <property type="match status" value="1"/>
</dbReference>
<dbReference type="PROSITE" id="PS50076">
    <property type="entry name" value="DNAJ_2"/>
    <property type="match status" value="1"/>
</dbReference>
<dbReference type="EMBL" id="LOBU02000013">
    <property type="protein sequence ID" value="OKA07471.1"/>
    <property type="molecule type" value="Genomic_DNA"/>
</dbReference>
<dbReference type="OrthoDB" id="166297at2"/>
<dbReference type="InterPro" id="IPR050817">
    <property type="entry name" value="DjlA_DnaK_co-chaperone"/>
</dbReference>
<dbReference type="CDD" id="cd06257">
    <property type="entry name" value="DnaJ"/>
    <property type="match status" value="1"/>
</dbReference>
<gene>
    <name evidence="4" type="ORF">ATP06_0216675</name>
    <name evidence="3" type="ORF">AVL48_16990</name>
</gene>
<organism evidence="3 5">
    <name type="scientific">Amycolatopsis regifaucium</name>
    <dbReference type="NCBI Taxonomy" id="546365"/>
    <lineage>
        <taxon>Bacteria</taxon>
        <taxon>Bacillati</taxon>
        <taxon>Actinomycetota</taxon>
        <taxon>Actinomycetes</taxon>
        <taxon>Pseudonocardiales</taxon>
        <taxon>Pseudonocardiaceae</taxon>
        <taxon>Amycolatopsis</taxon>
    </lineage>
</organism>
<reference evidence="4 6" key="2">
    <citation type="submission" date="2016-11" db="EMBL/GenBank/DDBJ databases">
        <title>Genome sequencing of Amycolatopsis regifaucium.</title>
        <authorList>
            <person name="Mayilraj S."/>
            <person name="Kaur N."/>
        </authorList>
    </citation>
    <scope>NUCLEOTIDE SEQUENCE [LARGE SCALE GENOMIC DNA]</scope>
    <source>
        <strain evidence="4 6">GY080</strain>
    </source>
</reference>
<feature type="domain" description="J" evidence="2">
    <location>
        <begin position="5"/>
        <end position="69"/>
    </location>
</feature>
<evidence type="ECO:0000313" key="3">
    <source>
        <dbReference type="EMBL" id="KZB79289.1"/>
    </source>
</evidence>
<proteinExistence type="predicted"/>
<dbReference type="Proteomes" id="UP000076321">
    <property type="component" value="Unassembled WGS sequence"/>
</dbReference>
<reference evidence="3 5" key="1">
    <citation type="submission" date="2015-12" db="EMBL/GenBank/DDBJ databases">
        <title>Amycolatopsis regifaucium genome sequencing and assembly.</title>
        <authorList>
            <person name="Mayilraj S."/>
        </authorList>
    </citation>
    <scope>NUCLEOTIDE SEQUENCE [LARGE SCALE GENOMIC DNA]</scope>
    <source>
        <strain evidence="3 5">GY080</strain>
    </source>
</reference>
<dbReference type="EMBL" id="LQCI01000052">
    <property type="protein sequence ID" value="KZB79289.1"/>
    <property type="molecule type" value="Genomic_DNA"/>
</dbReference>
<dbReference type="SUPFAM" id="SSF46565">
    <property type="entry name" value="Chaperone J-domain"/>
    <property type="match status" value="1"/>
</dbReference>
<dbReference type="RefSeq" id="WP_061980944.1">
    <property type="nucleotide sequence ID" value="NZ_FOPQ01000002.1"/>
</dbReference>
<dbReference type="Gene3D" id="1.10.287.110">
    <property type="entry name" value="DnaJ domain"/>
    <property type="match status" value="1"/>
</dbReference>
<evidence type="ECO:0000313" key="4">
    <source>
        <dbReference type="EMBL" id="OKA07471.1"/>
    </source>
</evidence>
<sequence>MPRHDPYRVLGVTRTAEDGEITAAFRALVRALHPDTRREPADPARLAEVLAAYRLLRDPRRRAAYDRRHSPAAPRDPGATPIPVRVRTGHSPRQPDIRVSPVRRHFG</sequence>
<dbReference type="PRINTS" id="PR00625">
    <property type="entry name" value="JDOMAIN"/>
</dbReference>
<dbReference type="AlphaFoldDB" id="A0A154M603"/>
<dbReference type="Proteomes" id="UP000186883">
    <property type="component" value="Unassembled WGS sequence"/>
</dbReference>
<name>A0A154M603_9PSEU</name>
<evidence type="ECO:0000259" key="2">
    <source>
        <dbReference type="PROSITE" id="PS50076"/>
    </source>
</evidence>
<dbReference type="PANTHER" id="PTHR24074">
    <property type="entry name" value="CO-CHAPERONE PROTEIN DJLA"/>
    <property type="match status" value="1"/>
</dbReference>
<accession>A0A154M603</accession>
<protein>
    <recommendedName>
        <fullName evidence="2">J domain-containing protein</fullName>
    </recommendedName>
</protein>
<evidence type="ECO:0000313" key="6">
    <source>
        <dbReference type="Proteomes" id="UP000186883"/>
    </source>
</evidence>
<dbReference type="InterPro" id="IPR001623">
    <property type="entry name" value="DnaJ_domain"/>
</dbReference>
<dbReference type="InterPro" id="IPR036869">
    <property type="entry name" value="J_dom_sf"/>
</dbReference>
<evidence type="ECO:0000313" key="5">
    <source>
        <dbReference type="Proteomes" id="UP000076321"/>
    </source>
</evidence>
<comment type="caution">
    <text evidence="3">The sequence shown here is derived from an EMBL/GenBank/DDBJ whole genome shotgun (WGS) entry which is preliminary data.</text>
</comment>
<keyword evidence="6" id="KW-1185">Reference proteome</keyword>